<dbReference type="RefSeq" id="WP_048094916.1">
    <property type="nucleotide sequence ID" value="NZ_CP011267.1"/>
</dbReference>
<evidence type="ECO:0000313" key="8">
    <source>
        <dbReference type="Proteomes" id="UP000034723"/>
    </source>
</evidence>
<keyword evidence="5" id="KW-0411">Iron-sulfur</keyword>
<dbReference type="PATRIC" id="fig|113653.22.peg.888"/>
<dbReference type="InterPro" id="IPR058240">
    <property type="entry name" value="rSAM_sf"/>
</dbReference>
<dbReference type="SFLD" id="SFLDG01082">
    <property type="entry name" value="B12-binding_domain_containing"/>
    <property type="match status" value="1"/>
</dbReference>
<dbReference type="AlphaFoldDB" id="A0A0F7DBW2"/>
<dbReference type="Gene3D" id="3.20.20.70">
    <property type="entry name" value="Aldolase class I"/>
    <property type="match status" value="1"/>
</dbReference>
<dbReference type="InterPro" id="IPR007197">
    <property type="entry name" value="rSAM"/>
</dbReference>
<dbReference type="PANTHER" id="PTHR43409:SF4">
    <property type="entry name" value="RADICAL SAM SUPERFAMILY PROTEIN"/>
    <property type="match status" value="1"/>
</dbReference>
<evidence type="ECO:0000256" key="3">
    <source>
        <dbReference type="ARBA" id="ARBA00022723"/>
    </source>
</evidence>
<dbReference type="InterPro" id="IPR051198">
    <property type="entry name" value="BchE-like"/>
</dbReference>
<dbReference type="SFLD" id="SFLDS00029">
    <property type="entry name" value="Radical_SAM"/>
    <property type="match status" value="1"/>
</dbReference>
<evidence type="ECO:0000313" key="7">
    <source>
        <dbReference type="EMBL" id="AKG91786.1"/>
    </source>
</evidence>
<keyword evidence="8" id="KW-1185">Reference proteome</keyword>
<keyword evidence="2" id="KW-0949">S-adenosyl-L-methionine</keyword>
<dbReference type="GO" id="GO:0003824">
    <property type="term" value="F:catalytic activity"/>
    <property type="evidence" value="ECO:0007669"/>
    <property type="project" value="InterPro"/>
</dbReference>
<comment type="cofactor">
    <cofactor evidence="1">
        <name>[4Fe-4S] cluster</name>
        <dbReference type="ChEBI" id="CHEBI:49883"/>
    </cofactor>
</comment>
<dbReference type="EMBL" id="CP011267">
    <property type="protein sequence ID" value="AKG91786.1"/>
    <property type="molecule type" value="Genomic_DNA"/>
</dbReference>
<dbReference type="GO" id="GO:0051536">
    <property type="term" value="F:iron-sulfur cluster binding"/>
    <property type="evidence" value="ECO:0007669"/>
    <property type="project" value="UniProtKB-KW"/>
</dbReference>
<dbReference type="STRING" id="113653.GAH_00886"/>
<accession>A0A0F7DBW2</accession>
<dbReference type="GeneID" id="24803465"/>
<keyword evidence="4" id="KW-0408">Iron</keyword>
<dbReference type="Pfam" id="PF04055">
    <property type="entry name" value="Radical_SAM"/>
    <property type="match status" value="1"/>
</dbReference>
<reference evidence="7 8" key="1">
    <citation type="submission" date="2015-04" db="EMBL/GenBank/DDBJ databases">
        <title>The complete genome sequence of the hyperthermophilic, obligate iron-reducing archaeon Geoglobus ahangari strain 234T.</title>
        <authorList>
            <person name="Manzella M.P."/>
            <person name="Holmes D.E."/>
            <person name="Rocheleau J.M."/>
            <person name="Chung A."/>
            <person name="Reguera G."/>
            <person name="Kashefi K."/>
        </authorList>
    </citation>
    <scope>NUCLEOTIDE SEQUENCE [LARGE SCALE GENOMIC DNA]</scope>
    <source>
        <strain evidence="7 8">234</strain>
    </source>
</reference>
<dbReference type="PROSITE" id="PS51918">
    <property type="entry name" value="RADICAL_SAM"/>
    <property type="match status" value="1"/>
</dbReference>
<dbReference type="CDD" id="cd01335">
    <property type="entry name" value="Radical_SAM"/>
    <property type="match status" value="1"/>
</dbReference>
<evidence type="ECO:0000256" key="5">
    <source>
        <dbReference type="ARBA" id="ARBA00023014"/>
    </source>
</evidence>
<gene>
    <name evidence="7" type="ORF">GAH_00886</name>
</gene>
<evidence type="ECO:0000256" key="2">
    <source>
        <dbReference type="ARBA" id="ARBA00022691"/>
    </source>
</evidence>
<evidence type="ECO:0000259" key="6">
    <source>
        <dbReference type="PROSITE" id="PS51918"/>
    </source>
</evidence>
<dbReference type="HOGENOM" id="CLU_044464_1_0_2"/>
<dbReference type="InParanoid" id="A0A0F7DBW2"/>
<organism evidence="7 8">
    <name type="scientific">Geoglobus ahangari</name>
    <dbReference type="NCBI Taxonomy" id="113653"/>
    <lineage>
        <taxon>Archaea</taxon>
        <taxon>Methanobacteriati</taxon>
        <taxon>Methanobacteriota</taxon>
        <taxon>Archaeoglobi</taxon>
        <taxon>Archaeoglobales</taxon>
        <taxon>Archaeoglobaceae</taxon>
        <taxon>Geoglobus</taxon>
    </lineage>
</organism>
<evidence type="ECO:0000256" key="4">
    <source>
        <dbReference type="ARBA" id="ARBA00023004"/>
    </source>
</evidence>
<dbReference type="InterPro" id="IPR013785">
    <property type="entry name" value="Aldolase_TIM"/>
</dbReference>
<evidence type="ECO:0000256" key="1">
    <source>
        <dbReference type="ARBA" id="ARBA00001966"/>
    </source>
</evidence>
<dbReference type="OrthoDB" id="2305at2157"/>
<protein>
    <submittedName>
        <fullName evidence="7">Fe-S oxidoreductase</fullName>
    </submittedName>
</protein>
<keyword evidence="3" id="KW-0479">Metal-binding</keyword>
<dbReference type="InterPro" id="IPR006638">
    <property type="entry name" value="Elp3/MiaA/NifB-like_rSAM"/>
</dbReference>
<name>A0A0F7DBW2_9EURY</name>
<dbReference type="Proteomes" id="UP000034723">
    <property type="component" value="Chromosome"/>
</dbReference>
<proteinExistence type="predicted"/>
<sequence>MFELYDMPLFRPPSEANSLIVQATIGCSHNKCTFCGMYKMKKFRVKPVEEVKRELEIFKKYYGDVRRLFLADGNAMCMKTEDLVEIVRYAKKLFPSLERVSTYATPMDLLEKSVDELRWLREEGLSLVYLGVESGDDEILKEIRKGVDSREMIEAGRKAIRAGMTLSITAITGLGGKERSFDHAKNTARVLNEMKPHYTAFLTLMIVENTLLYLKLRRGEFTPLNHLEILRELRWVIEDLRYRTVFRANHASNYLPIRANLPEDREEVLKLIDYAMEHPEILRPEHLRGL</sequence>
<dbReference type="KEGG" id="gah:GAH_00886"/>
<dbReference type="SMART" id="SM00729">
    <property type="entry name" value="Elp3"/>
    <property type="match status" value="1"/>
</dbReference>
<dbReference type="SUPFAM" id="SSF102114">
    <property type="entry name" value="Radical SAM enzymes"/>
    <property type="match status" value="1"/>
</dbReference>
<feature type="domain" description="Radical SAM core" evidence="6">
    <location>
        <begin position="11"/>
        <end position="241"/>
    </location>
</feature>
<dbReference type="GO" id="GO:0046872">
    <property type="term" value="F:metal ion binding"/>
    <property type="evidence" value="ECO:0007669"/>
    <property type="project" value="UniProtKB-KW"/>
</dbReference>
<dbReference type="PANTHER" id="PTHR43409">
    <property type="entry name" value="ANAEROBIC MAGNESIUM-PROTOPORPHYRIN IX MONOMETHYL ESTER CYCLASE-RELATED"/>
    <property type="match status" value="1"/>
</dbReference>
<dbReference type="SFLD" id="SFLDG01095">
    <property type="entry name" value="Uncharacterised_Radical_SAM_Su"/>
    <property type="match status" value="1"/>
</dbReference>